<accession>A0ABT7VQM6</accession>
<keyword evidence="2" id="KW-1185">Reference proteome</keyword>
<sequence length="47" mass="5279">MQEPLLSKFNITSMLLIAELVEHLGITSRYLAVDDGVPLPIIMRNLI</sequence>
<reference evidence="1" key="1">
    <citation type="submission" date="2023-06" db="EMBL/GenBank/DDBJ databases">
        <title>Uncultivated large filamentous bacteria from sulfidic sediments reveal new species and different genomic features in energy metabolism and defense.</title>
        <authorList>
            <person name="Fonseca A."/>
        </authorList>
    </citation>
    <scope>NUCLEOTIDE SEQUENCE</scope>
    <source>
        <strain evidence="1">HSG4</strain>
    </source>
</reference>
<name>A0ABT7VQM6_9GAMM</name>
<proteinExistence type="predicted"/>
<evidence type="ECO:0000313" key="1">
    <source>
        <dbReference type="EMBL" id="MDM8561959.1"/>
    </source>
</evidence>
<dbReference type="Proteomes" id="UP001171945">
    <property type="component" value="Unassembled WGS sequence"/>
</dbReference>
<organism evidence="1 2">
    <name type="scientific">Candidatus Marithioploca araucensis</name>
    <dbReference type="NCBI Taxonomy" id="70273"/>
    <lineage>
        <taxon>Bacteria</taxon>
        <taxon>Pseudomonadati</taxon>
        <taxon>Pseudomonadota</taxon>
        <taxon>Gammaproteobacteria</taxon>
        <taxon>Thiotrichales</taxon>
        <taxon>Thiotrichaceae</taxon>
        <taxon>Candidatus Marithioploca</taxon>
    </lineage>
</organism>
<evidence type="ECO:0000313" key="2">
    <source>
        <dbReference type="Proteomes" id="UP001171945"/>
    </source>
</evidence>
<gene>
    <name evidence="1" type="ORF">QUF54_01230</name>
</gene>
<comment type="caution">
    <text evidence="1">The sequence shown here is derived from an EMBL/GenBank/DDBJ whole genome shotgun (WGS) entry which is preliminary data.</text>
</comment>
<dbReference type="EMBL" id="JAUCGM010000028">
    <property type="protein sequence ID" value="MDM8561959.1"/>
    <property type="molecule type" value="Genomic_DNA"/>
</dbReference>
<protein>
    <submittedName>
        <fullName evidence="1">Uncharacterized protein</fullName>
    </submittedName>
</protein>